<gene>
    <name evidence="1" type="ORF">WKI58_17690</name>
</gene>
<reference evidence="1" key="1">
    <citation type="submission" date="2024-03" db="EMBL/GenBank/DDBJ databases">
        <title>Novel Streptomyces species of biotechnological and ecological value are a feature of Machair soil.</title>
        <authorList>
            <person name="Prole J.R."/>
            <person name="Goodfellow M."/>
            <person name="Allenby N."/>
            <person name="Ward A.C."/>
        </authorList>
    </citation>
    <scope>NUCLEOTIDE SEQUENCE</scope>
    <source>
        <strain evidence="1">MS1.AVA.4</strain>
    </source>
</reference>
<evidence type="ECO:0000313" key="2">
    <source>
        <dbReference type="Proteomes" id="UP001375539"/>
    </source>
</evidence>
<dbReference type="EMBL" id="JBBKAI010000002">
    <property type="protein sequence ID" value="MEJ8658328.1"/>
    <property type="molecule type" value="Genomic_DNA"/>
</dbReference>
<comment type="caution">
    <text evidence="1">The sequence shown here is derived from an EMBL/GenBank/DDBJ whole genome shotgun (WGS) entry which is preliminary data.</text>
</comment>
<evidence type="ECO:0000313" key="1">
    <source>
        <dbReference type="EMBL" id="MEJ8658328.1"/>
    </source>
</evidence>
<proteinExistence type="predicted"/>
<sequence>MTIEHVAVIALVVEVTIMVLARFGTERRHWIHHKRGGPAPLKKDDITDVPVVLYALAAVAVAVGAVTTHVELTLSAVGTFALFGILLPAFAANSVMVLATRGRPGSVARWQQGIAWAVAVGGGMASAGLVS</sequence>
<accession>A0ACC6QIU0</accession>
<keyword evidence="2" id="KW-1185">Reference proteome</keyword>
<dbReference type="Proteomes" id="UP001375539">
    <property type="component" value="Unassembled WGS sequence"/>
</dbReference>
<name>A0ACC6QIU0_9ACTN</name>
<protein>
    <submittedName>
        <fullName evidence="1">Uncharacterized protein</fullName>
    </submittedName>
</protein>
<organism evidence="1 2">
    <name type="scientific">Streptomyces pratisoli</name>
    <dbReference type="NCBI Taxonomy" id="3139917"/>
    <lineage>
        <taxon>Bacteria</taxon>
        <taxon>Bacillati</taxon>
        <taxon>Actinomycetota</taxon>
        <taxon>Actinomycetes</taxon>
        <taxon>Kitasatosporales</taxon>
        <taxon>Streptomycetaceae</taxon>
        <taxon>Streptomyces</taxon>
    </lineage>
</organism>